<dbReference type="GO" id="GO:0016020">
    <property type="term" value="C:membrane"/>
    <property type="evidence" value="ECO:0007669"/>
    <property type="project" value="UniProtKB-SubCell"/>
</dbReference>
<dbReference type="PANTHER" id="PTHR36100">
    <property type="entry name" value="BUD SITE SELECTION PROTEIN 4"/>
    <property type="match status" value="1"/>
</dbReference>
<evidence type="ECO:0000256" key="5">
    <source>
        <dbReference type="ARBA" id="ARBA00023136"/>
    </source>
</evidence>
<feature type="region of interest" description="Disordered" evidence="10">
    <location>
        <begin position="1100"/>
        <end position="1121"/>
    </location>
</feature>
<dbReference type="CDD" id="cd13278">
    <property type="entry name" value="PH_Bud4"/>
    <property type="match status" value="1"/>
</dbReference>
<dbReference type="HOGENOM" id="CLU_002541_1_0_1"/>
<feature type="compositionally biased region" description="Polar residues" evidence="10">
    <location>
        <begin position="372"/>
        <end position="385"/>
    </location>
</feature>
<feature type="transmembrane region" description="Helical" evidence="11">
    <location>
        <begin position="1561"/>
        <end position="1585"/>
    </location>
</feature>
<feature type="compositionally biased region" description="Acidic residues" evidence="10">
    <location>
        <begin position="281"/>
        <end position="297"/>
    </location>
</feature>
<dbReference type="VEuPathDB" id="FungiDB:Z518_03884"/>
<keyword evidence="7" id="KW-0449">Lipoprotein</keyword>
<dbReference type="Pfam" id="PF01529">
    <property type="entry name" value="DHHC"/>
    <property type="match status" value="1"/>
</dbReference>
<dbReference type="RefSeq" id="XP_013273046.1">
    <property type="nucleotide sequence ID" value="XM_013417592.1"/>
</dbReference>
<dbReference type="SMART" id="SM00233">
    <property type="entry name" value="PH"/>
    <property type="match status" value="1"/>
</dbReference>
<keyword evidence="14" id="KW-1185">Reference proteome</keyword>
<dbReference type="InterPro" id="IPR052007">
    <property type="entry name" value="Bud4"/>
</dbReference>
<feature type="compositionally biased region" description="Basic and acidic residues" evidence="10">
    <location>
        <begin position="573"/>
        <end position="589"/>
    </location>
</feature>
<feature type="compositionally biased region" description="Low complexity" evidence="10">
    <location>
        <begin position="58"/>
        <end position="70"/>
    </location>
</feature>
<keyword evidence="8" id="KW-0131">Cell cycle</keyword>
<evidence type="ECO:0000256" key="3">
    <source>
        <dbReference type="ARBA" id="ARBA00022692"/>
    </source>
</evidence>
<dbReference type="GO" id="GO:0005525">
    <property type="term" value="F:GTP binding"/>
    <property type="evidence" value="ECO:0007669"/>
    <property type="project" value="TreeGrafter"/>
</dbReference>
<dbReference type="STRING" id="1442369.A0A0D2J9W2"/>
<keyword evidence="6" id="KW-0564">Palmitate</keyword>
<evidence type="ECO:0000256" key="10">
    <source>
        <dbReference type="SAM" id="MobiDB-lite"/>
    </source>
</evidence>
<evidence type="ECO:0000256" key="1">
    <source>
        <dbReference type="ARBA" id="ARBA00004141"/>
    </source>
</evidence>
<evidence type="ECO:0000256" key="9">
    <source>
        <dbReference type="ARBA" id="ARBA00048048"/>
    </source>
</evidence>
<dbReference type="Proteomes" id="UP000053617">
    <property type="component" value="Unassembled WGS sequence"/>
</dbReference>
<feature type="compositionally biased region" description="Basic and acidic residues" evidence="10">
    <location>
        <begin position="445"/>
        <end position="461"/>
    </location>
</feature>
<feature type="region of interest" description="Disordered" evidence="10">
    <location>
        <begin position="979"/>
        <end position="1021"/>
    </location>
</feature>
<keyword evidence="2" id="KW-0132">Cell division</keyword>
<dbReference type="InterPro" id="IPR001849">
    <property type="entry name" value="PH_domain"/>
</dbReference>
<feature type="compositionally biased region" description="Basic and acidic residues" evidence="10">
    <location>
        <begin position="514"/>
        <end position="524"/>
    </location>
</feature>
<feature type="compositionally biased region" description="Polar residues" evidence="10">
    <location>
        <begin position="1438"/>
        <end position="1447"/>
    </location>
</feature>
<dbReference type="GeneID" id="25291955"/>
<feature type="compositionally biased region" description="Polar residues" evidence="10">
    <location>
        <begin position="498"/>
        <end position="507"/>
    </location>
</feature>
<evidence type="ECO:0000256" key="7">
    <source>
        <dbReference type="ARBA" id="ARBA00023288"/>
    </source>
</evidence>
<reference evidence="13 14" key="1">
    <citation type="submission" date="2015-01" db="EMBL/GenBank/DDBJ databases">
        <title>The Genome Sequence of Rhinocladiella mackenzie CBS 650.93.</title>
        <authorList>
            <consortium name="The Broad Institute Genomics Platform"/>
            <person name="Cuomo C."/>
            <person name="de Hoog S."/>
            <person name="Gorbushina A."/>
            <person name="Stielow B."/>
            <person name="Teixiera M."/>
            <person name="Abouelleil A."/>
            <person name="Chapman S.B."/>
            <person name="Priest M."/>
            <person name="Young S.K."/>
            <person name="Wortman J."/>
            <person name="Nusbaum C."/>
            <person name="Birren B."/>
        </authorList>
    </citation>
    <scope>NUCLEOTIDE SEQUENCE [LARGE SCALE GENOMIC DNA]</scope>
    <source>
        <strain evidence="13 14">CBS 650.93</strain>
    </source>
</reference>
<sequence>MGSEVPPLRIQKGSNGTSPSKLPRVTNRPLSELSPMAIRRNSPSFPQSKGKLLSNENSHTTSSPFSTSSPRLFWQGRDPNSPARENRNGFESPPPSPNKRSSIENLKKASRVKNSSMFAIEQSTHYDPSRPAILDGRPRSMQFPRQQSPIRGLDALRTENPAPTDSSPTQSPAKTQHEETKTTTNNVTPHSPRWLNSSPAKSSLSKKTGANFRRSGFNPETGIWEDEDDIQNKQLPAGRGLHRHQKSVTFDQAPPQVNEYEMTTPAPSSCASGSREGSYESMEDDDDDDDDDDDKEEEASFERGSSMDHDDSFDASLEDTEKTPVVLPEDWRFMSPATANTDLARHEEDVFEDDCGSPAPTAQPGTLAYRPHQTSASSVDSNGQSRPLPPLPPPGLAQKTSRSDSLSGAFERMSHSQRSLPTPPMAATISKADIQKMGTSSSLSAEDRLRLNALQEQERERRMRRMGSKDPSTVRGNDIEKSINGARESASEFSESRNATPQLSRASVLQGLRRQLDQDSRDSSEENSDDSQGGDPSSFDPDVPIPSLEDPTQPRIKEEDTEEQDLFSIPDMYSHRIVSESDESAHQDDDLTSQYSQVSLASSAPLVRDEEQDTPKAQSPVRETNAKLLTSERVSLPEFAEFGKPGSFDVGLASYLTGKEEKAKLAAVSPPKTDLPDLAALRQSIQRSYTPDIQQKPYQSPVALGYEEGPPGTPDSVVRHSTASPGFLNNLDTDTTAKEQPLEAEGDRSISPSESGPVLVSGKEESPISPVSAESSDKPESWVAESADRAVIDEKGTQSDSTAAENKRVSSLVQLEIPRDDLDDGLGLGLEKEFDRVVEAQKVEFELSLQRLYYPFNGRFPSSELPTSKVPCGARALSRKEGANSPSRIIGEESFANRSGHRQRGYLMRQNTKIVVASEHVSQDECRSPGLPGSNGDGLLAPEANQVHPSPRKTSQPTWTAEPWNGKIRRKSIRVGGEKAVSKRKLIDGPAPPLPGQASNAQETLDSVAEDEMGEEDDWEEGAERGRLFVKVVGVKDLQMPFPQHERTYFALTLDNGLHCVTTAWLDLAQSAPIGQEFELVVLNDLEFQLTLQMKLEEPKIERPQSPSKPPTLPKKQGAFGRLFGSPKRKKEMEMRAQQQAAAVRRPVTPPSAYELVQGLVAKDGSFARAYVALSEHEKQAYGRPYTVDITCFNEWALEEVPVGSSRSKKGVTQLQRRPPYEIGKLELQLLYVPKPKGARDEDMPKSMNGAVRALREAEERMQQQANIKSFEGHLSQQGGDCPYWRRRFFKLTGTKLTAYHEATLQPRATINLAKAQRLIDDRTALTQKETSTKGGGRRKSGFAEEEEGYMFVEEGFRIRFANGEVIDFYADSTAEKDEWMQALAQVVGKAVQSSSAPVKGWTEMVLKREKKMKAKASHMARPGCGPMRTDTYRAGPSMSQANSPVKSTVGREEMHRKTKTAWDRLTTPQLVPIPVLVVAPLYFLYLSATTSSNITPQNHRSSMLAYPYDFALFHPGYFCSTCRLAKPARSKHCSLCRACVQKQDHHCIWINNCVGRNNYLWFNLLLVSIAILLAYGATLGYFILDAKLQERFVPAALTRGSFTAKRWSTRLAWGEFAHCWAWVISLEWRIGAVMMLAMMSCPLALGFLVYHVYLIWAGMTTNESAKWSDWKEDIADGVVFRAEMSKLRQTYPPLPEDVEPRDGDIRWPTGVRAKWWLCRTQDGQPPKIKIEKHEAGQNGHAQGEEVVDERWMRVKSISEVDNLYDLGFWDNLVDGLFNRG</sequence>
<evidence type="ECO:0000256" key="6">
    <source>
        <dbReference type="ARBA" id="ARBA00023139"/>
    </source>
</evidence>
<evidence type="ECO:0000259" key="12">
    <source>
        <dbReference type="PROSITE" id="PS50003"/>
    </source>
</evidence>
<dbReference type="Gene3D" id="2.30.29.30">
    <property type="entry name" value="Pleckstrin-homology domain (PH domain)/Phosphotyrosine-binding domain (PTB)"/>
    <property type="match status" value="1"/>
</dbReference>
<dbReference type="PANTHER" id="PTHR36100:SF1">
    <property type="entry name" value="BUD SITE SELECTION PROTEIN 4"/>
    <property type="match status" value="1"/>
</dbReference>
<evidence type="ECO:0000256" key="2">
    <source>
        <dbReference type="ARBA" id="ARBA00022618"/>
    </source>
</evidence>
<feature type="compositionally biased region" description="Polar residues" evidence="10">
    <location>
        <begin position="592"/>
        <end position="602"/>
    </location>
</feature>
<feature type="compositionally biased region" description="Acidic residues" evidence="10">
    <location>
        <begin position="1008"/>
        <end position="1021"/>
    </location>
</feature>
<keyword evidence="5 11" id="KW-0472">Membrane</keyword>
<proteinExistence type="predicted"/>
<dbReference type="InterPro" id="IPR001594">
    <property type="entry name" value="Palmitoyltrfase_DHHC"/>
</dbReference>
<feature type="compositionally biased region" description="Low complexity" evidence="10">
    <location>
        <begin position="486"/>
        <end position="497"/>
    </location>
</feature>
<dbReference type="InterPro" id="IPR011993">
    <property type="entry name" value="PH-like_dom_sf"/>
</dbReference>
<dbReference type="PROSITE" id="PS50216">
    <property type="entry name" value="DHHC"/>
    <property type="match status" value="1"/>
</dbReference>
<accession>A0A0D2J9W2</accession>
<feature type="region of interest" description="Disordered" evidence="10">
    <location>
        <begin position="1434"/>
        <end position="1454"/>
    </location>
</feature>
<dbReference type="EMBL" id="KN847477">
    <property type="protein sequence ID" value="KIX05910.1"/>
    <property type="molecule type" value="Genomic_DNA"/>
</dbReference>
<dbReference type="GO" id="GO:0051301">
    <property type="term" value="P:cell division"/>
    <property type="evidence" value="ECO:0007669"/>
    <property type="project" value="UniProtKB-KW"/>
</dbReference>
<feature type="compositionally biased region" description="Polar residues" evidence="10">
    <location>
        <begin position="683"/>
        <end position="698"/>
    </location>
</feature>
<feature type="compositionally biased region" description="Polar residues" evidence="10">
    <location>
        <begin position="112"/>
        <end position="126"/>
    </location>
</feature>
<feature type="compositionally biased region" description="Basic and acidic residues" evidence="10">
    <location>
        <begin position="775"/>
        <end position="797"/>
    </location>
</feature>
<feature type="compositionally biased region" description="Basic and acidic residues" evidence="10">
    <location>
        <begin position="735"/>
        <end position="748"/>
    </location>
</feature>
<evidence type="ECO:0000256" key="8">
    <source>
        <dbReference type="ARBA" id="ARBA00023306"/>
    </source>
</evidence>
<gene>
    <name evidence="13" type="ORF">Z518_03884</name>
</gene>
<feature type="domain" description="PH" evidence="12">
    <location>
        <begin position="1268"/>
        <end position="1389"/>
    </location>
</feature>
<feature type="compositionally biased region" description="Polar residues" evidence="10">
    <location>
        <begin position="161"/>
        <end position="174"/>
    </location>
</feature>
<name>A0A0D2J9W2_9EURO</name>
<evidence type="ECO:0000256" key="4">
    <source>
        <dbReference type="ARBA" id="ARBA00022989"/>
    </source>
</evidence>
<keyword evidence="3 11" id="KW-0812">Transmembrane</keyword>
<dbReference type="Pfam" id="PF00169">
    <property type="entry name" value="PH"/>
    <property type="match status" value="1"/>
</dbReference>
<feature type="compositionally biased region" description="Polar residues" evidence="10">
    <location>
        <begin position="182"/>
        <end position="208"/>
    </location>
</feature>
<evidence type="ECO:0000256" key="11">
    <source>
        <dbReference type="SAM" id="Phobius"/>
    </source>
</evidence>
<feature type="transmembrane region" description="Helical" evidence="11">
    <location>
        <begin position="1633"/>
        <end position="1657"/>
    </location>
</feature>
<feature type="region of interest" description="Disordered" evidence="10">
    <location>
        <begin position="1"/>
        <end position="626"/>
    </location>
</feature>
<dbReference type="GO" id="GO:0019706">
    <property type="term" value="F:protein-cysteine S-palmitoyltransferase activity"/>
    <property type="evidence" value="ECO:0007669"/>
    <property type="project" value="UniProtKB-EC"/>
</dbReference>
<evidence type="ECO:0000313" key="13">
    <source>
        <dbReference type="EMBL" id="KIX05910.1"/>
    </source>
</evidence>
<feature type="region of interest" description="Disordered" evidence="10">
    <location>
        <begin position="665"/>
        <end position="806"/>
    </location>
</feature>
<keyword evidence="4 11" id="KW-1133">Transmembrane helix</keyword>
<comment type="subcellular location">
    <subcellularLocation>
        <location evidence="1">Membrane</location>
        <topology evidence="1">Multi-pass membrane protein</topology>
    </subcellularLocation>
</comment>
<dbReference type="PROSITE" id="PS50003">
    <property type="entry name" value="PH_DOMAIN"/>
    <property type="match status" value="1"/>
</dbReference>
<feature type="compositionally biased region" description="Basic and acidic residues" evidence="10">
    <location>
        <begin position="298"/>
        <end position="312"/>
    </location>
</feature>
<dbReference type="OrthoDB" id="2123378at2759"/>
<dbReference type="SUPFAM" id="SSF50729">
    <property type="entry name" value="PH domain-like"/>
    <property type="match status" value="1"/>
</dbReference>
<evidence type="ECO:0000313" key="14">
    <source>
        <dbReference type="Proteomes" id="UP000053617"/>
    </source>
</evidence>
<protein>
    <recommendedName>
        <fullName evidence="12">PH domain-containing protein</fullName>
    </recommendedName>
</protein>
<organism evidence="13 14">
    <name type="scientific">Rhinocladiella mackenziei CBS 650.93</name>
    <dbReference type="NCBI Taxonomy" id="1442369"/>
    <lineage>
        <taxon>Eukaryota</taxon>
        <taxon>Fungi</taxon>
        <taxon>Dikarya</taxon>
        <taxon>Ascomycota</taxon>
        <taxon>Pezizomycotina</taxon>
        <taxon>Eurotiomycetes</taxon>
        <taxon>Chaetothyriomycetidae</taxon>
        <taxon>Chaetothyriales</taxon>
        <taxon>Herpotrichiellaceae</taxon>
        <taxon>Rhinocladiella</taxon>
    </lineage>
</organism>
<comment type="catalytic activity">
    <reaction evidence="9">
        <text>L-cysteinyl-[protein] + hexadecanoyl-CoA = S-hexadecanoyl-L-cysteinyl-[protein] + CoA</text>
        <dbReference type="Rhea" id="RHEA:36683"/>
        <dbReference type="Rhea" id="RHEA-COMP:10131"/>
        <dbReference type="Rhea" id="RHEA-COMP:11032"/>
        <dbReference type="ChEBI" id="CHEBI:29950"/>
        <dbReference type="ChEBI" id="CHEBI:57287"/>
        <dbReference type="ChEBI" id="CHEBI:57379"/>
        <dbReference type="ChEBI" id="CHEBI:74151"/>
        <dbReference type="EC" id="2.3.1.225"/>
    </reaction>
</comment>
<dbReference type="FunFam" id="2.30.29.30:FF:000311">
    <property type="entry name" value="GTP binding protein (Bud4)"/>
    <property type="match status" value="1"/>
</dbReference>